<keyword evidence="1" id="KW-0472">Membrane</keyword>
<keyword evidence="3" id="KW-1185">Reference proteome</keyword>
<reference evidence="3" key="1">
    <citation type="submission" date="2016-12" db="EMBL/GenBank/DDBJ databases">
        <authorList>
            <person name="Varghese N."/>
            <person name="Submissions S."/>
        </authorList>
    </citation>
    <scope>NUCLEOTIDE SEQUENCE [LARGE SCALE GENOMIC DNA]</scope>
    <source>
        <strain evidence="3">DSM 45599</strain>
    </source>
</reference>
<protein>
    <submittedName>
        <fullName evidence="2">Uncharacterized protein</fullName>
    </submittedName>
</protein>
<organism evidence="2 3">
    <name type="scientific">Micromonospora cremea</name>
    <dbReference type="NCBI Taxonomy" id="709881"/>
    <lineage>
        <taxon>Bacteria</taxon>
        <taxon>Bacillati</taxon>
        <taxon>Actinomycetota</taxon>
        <taxon>Actinomycetes</taxon>
        <taxon>Micromonosporales</taxon>
        <taxon>Micromonosporaceae</taxon>
        <taxon>Micromonospora</taxon>
    </lineage>
</organism>
<feature type="transmembrane region" description="Helical" evidence="1">
    <location>
        <begin position="12"/>
        <end position="29"/>
    </location>
</feature>
<name>A0A1N5UI53_9ACTN</name>
<dbReference type="EMBL" id="FSQT01000001">
    <property type="protein sequence ID" value="SIM59928.1"/>
    <property type="molecule type" value="Genomic_DNA"/>
</dbReference>
<evidence type="ECO:0000313" key="2">
    <source>
        <dbReference type="EMBL" id="SIM59928.1"/>
    </source>
</evidence>
<dbReference type="Proteomes" id="UP000185124">
    <property type="component" value="Unassembled WGS sequence"/>
</dbReference>
<dbReference type="STRING" id="709881.SAMN04489832_0904"/>
<evidence type="ECO:0000313" key="3">
    <source>
        <dbReference type="Proteomes" id="UP000185124"/>
    </source>
</evidence>
<accession>A0A1N5UI53</accession>
<dbReference type="AlphaFoldDB" id="A0A1N5UI53"/>
<proteinExistence type="predicted"/>
<feature type="transmembrane region" description="Helical" evidence="1">
    <location>
        <begin position="41"/>
        <end position="61"/>
    </location>
</feature>
<feature type="transmembrane region" description="Helical" evidence="1">
    <location>
        <begin position="134"/>
        <end position="152"/>
    </location>
</feature>
<evidence type="ECO:0000256" key="1">
    <source>
        <dbReference type="SAM" id="Phobius"/>
    </source>
</evidence>
<keyword evidence="1" id="KW-1133">Transmembrane helix</keyword>
<keyword evidence="1" id="KW-0812">Transmembrane</keyword>
<dbReference type="OrthoDB" id="2717873at2"/>
<sequence length="158" mass="17424">MSPTPVRPSRWAVAAAYAVPLCVLPSAIWRVTAPVGGTVGWYLIFLSVLSMALAVLTLGLVHQWGQRLPRWLGGRPLAPGAVTRLAITGGLLLVVICVYFLLNQAFHFVDRGWSPTAVQDAVVHDRPGWDILRYYVPLLAWGPLLIAVAVDYRRRAMR</sequence>
<feature type="transmembrane region" description="Helical" evidence="1">
    <location>
        <begin position="82"/>
        <end position="102"/>
    </location>
</feature>
<gene>
    <name evidence="2" type="ORF">SAMN04489832_0904</name>
</gene>